<sequence length="327" mass="35705">MTAHQDDNTSGDVHFPPVLNGLDFLESAAELLAVEGAVPPRNLKYAVVHLAAAVETLLKARLALKHPNLVWVDSDAYDEAKHRRGDFKSVAWEDARKRVKRHCDPSTELPPPRVFKALAEMRNRFAHVGVTEPAATVEVLTTPMLDFLLTFVHDDLLLLIPGGESAEAEEYLDRIRPYLGRVRLLVEQRMLPARELQERGVLHILPCRVCAAVSVPINGAETITCVVCHTDFGTPEQAAWLYAETSEHEVVTQGGNYPVHPHDGCGGAVTDVPLGDSSEDTETVLLCLACGQECAGVCGYCSQAVGSFAIPEAEMCSDCIDAKLERF</sequence>
<reference evidence="2" key="1">
    <citation type="journal article" date="2019" name="Int. J. Syst. Evol. Microbiol.">
        <title>The Global Catalogue of Microorganisms (GCM) 10K type strain sequencing project: providing services to taxonomists for standard genome sequencing and annotation.</title>
        <authorList>
            <consortium name="The Broad Institute Genomics Platform"/>
            <consortium name="The Broad Institute Genome Sequencing Center for Infectious Disease"/>
            <person name="Wu L."/>
            <person name="Ma J."/>
        </authorList>
    </citation>
    <scope>NUCLEOTIDE SEQUENCE [LARGE SCALE GENOMIC DNA]</scope>
    <source>
        <strain evidence="2">CGMCC 4.7131</strain>
    </source>
</reference>
<evidence type="ECO:0000313" key="1">
    <source>
        <dbReference type="EMBL" id="MFC5241775.1"/>
    </source>
</evidence>
<gene>
    <name evidence="1" type="ORF">ACFPWV_17890</name>
</gene>
<organism evidence="1 2">
    <name type="scientific">Streptomyces atrovirens</name>
    <dbReference type="NCBI Taxonomy" id="285556"/>
    <lineage>
        <taxon>Bacteria</taxon>
        <taxon>Bacillati</taxon>
        <taxon>Actinomycetota</taxon>
        <taxon>Actinomycetes</taxon>
        <taxon>Kitasatosporales</taxon>
        <taxon>Streptomycetaceae</taxon>
        <taxon>Streptomyces</taxon>
    </lineage>
</organism>
<dbReference type="EMBL" id="JBHSKN010000016">
    <property type="protein sequence ID" value="MFC5241775.1"/>
    <property type="molecule type" value="Genomic_DNA"/>
</dbReference>
<proteinExistence type="predicted"/>
<evidence type="ECO:0000313" key="2">
    <source>
        <dbReference type="Proteomes" id="UP001596035"/>
    </source>
</evidence>
<comment type="caution">
    <text evidence="1">The sequence shown here is derived from an EMBL/GenBank/DDBJ whole genome shotgun (WGS) entry which is preliminary data.</text>
</comment>
<dbReference type="Proteomes" id="UP001596035">
    <property type="component" value="Unassembled WGS sequence"/>
</dbReference>
<dbReference type="RefSeq" id="WP_344562214.1">
    <property type="nucleotide sequence ID" value="NZ_BAAATG010000023.1"/>
</dbReference>
<name>A0ABW0DW59_9ACTN</name>
<keyword evidence="2" id="KW-1185">Reference proteome</keyword>
<protein>
    <submittedName>
        <fullName evidence="1">Uncharacterized protein</fullName>
    </submittedName>
</protein>
<accession>A0ABW0DW59</accession>